<evidence type="ECO:0000256" key="4">
    <source>
        <dbReference type="ARBA" id="ARBA00023002"/>
    </source>
</evidence>
<dbReference type="InterPro" id="IPR020843">
    <property type="entry name" value="ER"/>
</dbReference>
<comment type="similarity">
    <text evidence="5">Belongs to the zinc-containing alcohol dehydrogenase family.</text>
</comment>
<dbReference type="Gene3D" id="3.90.180.10">
    <property type="entry name" value="Medium-chain alcohol dehydrogenases, catalytic domain"/>
    <property type="match status" value="1"/>
</dbReference>
<evidence type="ECO:0000259" key="6">
    <source>
        <dbReference type="SMART" id="SM00829"/>
    </source>
</evidence>
<dbReference type="PROSITE" id="PS00059">
    <property type="entry name" value="ADH_ZINC"/>
    <property type="match status" value="1"/>
</dbReference>
<dbReference type="InterPro" id="IPR050129">
    <property type="entry name" value="Zn_alcohol_dh"/>
</dbReference>
<dbReference type="CDD" id="cd08234">
    <property type="entry name" value="threonine_DH_like"/>
    <property type="match status" value="1"/>
</dbReference>
<name>A0A329QJL0_9ACTN</name>
<evidence type="ECO:0000256" key="2">
    <source>
        <dbReference type="ARBA" id="ARBA00022723"/>
    </source>
</evidence>
<evidence type="ECO:0000313" key="8">
    <source>
        <dbReference type="Proteomes" id="UP000250462"/>
    </source>
</evidence>
<keyword evidence="8" id="KW-1185">Reference proteome</keyword>
<dbReference type="OrthoDB" id="3567264at2"/>
<dbReference type="Proteomes" id="UP000250462">
    <property type="component" value="Unassembled WGS sequence"/>
</dbReference>
<feature type="domain" description="Enoyl reductase (ER)" evidence="6">
    <location>
        <begin position="7"/>
        <end position="327"/>
    </location>
</feature>
<proteinExistence type="inferred from homology"/>
<dbReference type="InterPro" id="IPR013154">
    <property type="entry name" value="ADH-like_N"/>
</dbReference>
<keyword evidence="4" id="KW-0560">Oxidoreductase</keyword>
<comment type="cofactor">
    <cofactor evidence="1 5">
        <name>Zn(2+)</name>
        <dbReference type="ChEBI" id="CHEBI:29105"/>
    </cofactor>
</comment>
<evidence type="ECO:0000256" key="5">
    <source>
        <dbReference type="RuleBase" id="RU361277"/>
    </source>
</evidence>
<dbReference type="InterPro" id="IPR002328">
    <property type="entry name" value="ADH_Zn_CS"/>
</dbReference>
<reference evidence="7 8" key="1">
    <citation type="submission" date="2018-06" db="EMBL/GenBank/DDBJ databases">
        <title>Phytoactinopolyspora halophila sp. nov., a novel halophilic actinomycete isolated from a saline soil in China.</title>
        <authorList>
            <person name="Tang S.-K."/>
        </authorList>
    </citation>
    <scope>NUCLEOTIDE SEQUENCE [LARGE SCALE GENOMIC DNA]</scope>
    <source>
        <strain evidence="7 8">YIM 96934</strain>
    </source>
</reference>
<evidence type="ECO:0000313" key="7">
    <source>
        <dbReference type="EMBL" id="RAW12453.1"/>
    </source>
</evidence>
<dbReference type="InterPro" id="IPR036291">
    <property type="entry name" value="NAD(P)-bd_dom_sf"/>
</dbReference>
<dbReference type="PANTHER" id="PTHR43401">
    <property type="entry name" value="L-THREONINE 3-DEHYDROGENASE"/>
    <property type="match status" value="1"/>
</dbReference>
<evidence type="ECO:0000256" key="1">
    <source>
        <dbReference type="ARBA" id="ARBA00001947"/>
    </source>
</evidence>
<dbReference type="GO" id="GO:0016491">
    <property type="term" value="F:oxidoreductase activity"/>
    <property type="evidence" value="ECO:0007669"/>
    <property type="project" value="UniProtKB-KW"/>
</dbReference>
<dbReference type="SUPFAM" id="SSF50129">
    <property type="entry name" value="GroES-like"/>
    <property type="match status" value="1"/>
</dbReference>
<evidence type="ECO:0000256" key="3">
    <source>
        <dbReference type="ARBA" id="ARBA00022833"/>
    </source>
</evidence>
<dbReference type="PROSITE" id="PS51257">
    <property type="entry name" value="PROKAR_LIPOPROTEIN"/>
    <property type="match status" value="1"/>
</dbReference>
<dbReference type="Pfam" id="PF08240">
    <property type="entry name" value="ADH_N"/>
    <property type="match status" value="1"/>
</dbReference>
<dbReference type="GO" id="GO:0008270">
    <property type="term" value="F:zinc ion binding"/>
    <property type="evidence" value="ECO:0007669"/>
    <property type="project" value="InterPro"/>
</dbReference>
<dbReference type="AlphaFoldDB" id="A0A329QJL0"/>
<dbReference type="SMART" id="SM00829">
    <property type="entry name" value="PKS_ER"/>
    <property type="match status" value="1"/>
</dbReference>
<dbReference type="Pfam" id="PF00107">
    <property type="entry name" value="ADH_zinc_N"/>
    <property type="match status" value="1"/>
</dbReference>
<comment type="caution">
    <text evidence="7">The sequence shown here is derived from an EMBL/GenBank/DDBJ whole genome shotgun (WGS) entry which is preliminary data.</text>
</comment>
<gene>
    <name evidence="7" type="ORF">DPM12_14920</name>
</gene>
<accession>A0A329QJL0</accession>
<keyword evidence="2 5" id="KW-0479">Metal-binding</keyword>
<dbReference type="RefSeq" id="WP_112259135.1">
    <property type="nucleotide sequence ID" value="NZ_QMIG01000016.1"/>
</dbReference>
<sequence length="346" mass="35453">MKAVVIEQPGSLSVQDVPEPVPGPGQVVVAVGACGICGTDVHIAAGEFPPSPYPLVPGHEFAGTVTAVGPQVAPGIDVGDRVAVDPSLFCGHCRQCRRGRGNLCANWGAIGDTVDGAFAERVAVPAATCYLLPEHLSFAAGALAEPVSCAVHGVRRLGVEAGERILVLGAGTMGLIMLQLLTRAGARVSVVDRMPGKLPLAERLGAAEVATGVDELPRRAFDAAVDVTGSPAAIEGAFRSLDRGGRLEIFGVAAEDALVRLSPFRIYNDEITLVGSMAVLHSYGAALDLISAGQIDVEPLVSHTVGLDDFAQALDLVRASEAVKIHVTPAGDATALEAPHVSGAHA</sequence>
<organism evidence="7 8">
    <name type="scientific">Phytoactinopolyspora halophila</name>
    <dbReference type="NCBI Taxonomy" id="1981511"/>
    <lineage>
        <taxon>Bacteria</taxon>
        <taxon>Bacillati</taxon>
        <taxon>Actinomycetota</taxon>
        <taxon>Actinomycetes</taxon>
        <taxon>Jiangellales</taxon>
        <taxon>Jiangellaceae</taxon>
        <taxon>Phytoactinopolyspora</taxon>
    </lineage>
</organism>
<dbReference type="Gene3D" id="3.40.50.720">
    <property type="entry name" value="NAD(P)-binding Rossmann-like Domain"/>
    <property type="match status" value="1"/>
</dbReference>
<dbReference type="SUPFAM" id="SSF51735">
    <property type="entry name" value="NAD(P)-binding Rossmann-fold domains"/>
    <property type="match status" value="1"/>
</dbReference>
<protein>
    <submittedName>
        <fullName evidence="7">Alcohol dehydrogenase</fullName>
    </submittedName>
</protein>
<dbReference type="PANTHER" id="PTHR43401:SF5">
    <property type="entry name" value="ALCOHOL DEHYDROGENASE-RELATED"/>
    <property type="match status" value="1"/>
</dbReference>
<keyword evidence="3 5" id="KW-0862">Zinc</keyword>
<dbReference type="EMBL" id="QMIG01000016">
    <property type="protein sequence ID" value="RAW12453.1"/>
    <property type="molecule type" value="Genomic_DNA"/>
</dbReference>
<dbReference type="InterPro" id="IPR011032">
    <property type="entry name" value="GroES-like_sf"/>
</dbReference>
<dbReference type="InterPro" id="IPR013149">
    <property type="entry name" value="ADH-like_C"/>
</dbReference>